<dbReference type="InterPro" id="IPR010279">
    <property type="entry name" value="YqjD/ElaB"/>
</dbReference>
<dbReference type="PANTHER" id="PTHR35893:SF3">
    <property type="entry name" value="INNER MEMBRANE PROTEIN"/>
    <property type="match status" value="1"/>
</dbReference>
<dbReference type="PANTHER" id="PTHR35893">
    <property type="entry name" value="INNER MEMBRANE PROTEIN-RELATED"/>
    <property type="match status" value="1"/>
</dbReference>
<dbReference type="Proteomes" id="UP001440612">
    <property type="component" value="Chromosome"/>
</dbReference>
<keyword evidence="2" id="KW-1185">Reference proteome</keyword>
<organism evidence="1 2">
    <name type="scientific">Yoonia phaeophyticola</name>
    <dbReference type="NCBI Taxonomy" id="3137369"/>
    <lineage>
        <taxon>Bacteria</taxon>
        <taxon>Pseudomonadati</taxon>
        <taxon>Pseudomonadota</taxon>
        <taxon>Alphaproteobacteria</taxon>
        <taxon>Rhodobacterales</taxon>
        <taxon>Paracoccaceae</taxon>
        <taxon>Yoonia</taxon>
    </lineage>
</organism>
<protein>
    <recommendedName>
        <fullName evidence="3">DUF883 domain-containing protein</fullName>
    </recommendedName>
</protein>
<sequence>MAIAASKDWTVTLATDGAGKCSRKFFGTEIVCSCWHSITGQPQRIYAMTQSKKDATVAQLGKEVEALRGDLGDLVSTLKQLGVTESKAAISKSAEATDVLKDHLAEATQNVAGAAQDAAASAQSFVKDKPAAALLAAATAGLVIGMATSKRS</sequence>
<evidence type="ECO:0000313" key="2">
    <source>
        <dbReference type="Proteomes" id="UP001440612"/>
    </source>
</evidence>
<proteinExistence type="predicted"/>
<accession>A0ABZ2UYP5</accession>
<name>A0ABZ2UYP5_9RHOB</name>
<gene>
    <name evidence="1" type="ORF">AABB29_10025</name>
</gene>
<dbReference type="EMBL" id="CP150951">
    <property type="protein sequence ID" value="WZC47283.1"/>
    <property type="molecule type" value="Genomic_DNA"/>
</dbReference>
<evidence type="ECO:0008006" key="3">
    <source>
        <dbReference type="Google" id="ProtNLM"/>
    </source>
</evidence>
<dbReference type="RefSeq" id="WP_341365404.1">
    <property type="nucleotide sequence ID" value="NZ_CP150951.2"/>
</dbReference>
<reference evidence="2" key="1">
    <citation type="submission" date="2024-04" db="EMBL/GenBank/DDBJ databases">
        <title>Phylogenomic analyses of a clade within the roseobacter group suggest taxonomic reassignments of species of the genera Aestuariivita, Citreicella, Loktanella, Nautella, Pelagibaca, Ruegeria, Thalassobius, Thiobacimonas and Tropicibacter, and the proposal o.</title>
        <authorList>
            <person name="Jeon C.O."/>
        </authorList>
    </citation>
    <scope>NUCLEOTIDE SEQUENCE [LARGE SCALE GENOMIC DNA]</scope>
    <source>
        <strain evidence="2">BS5-3</strain>
    </source>
</reference>
<evidence type="ECO:0000313" key="1">
    <source>
        <dbReference type="EMBL" id="WZC47283.1"/>
    </source>
</evidence>